<accession>A0A540VQZ6</accession>
<gene>
    <name evidence="6" type="ORF">FKY71_10460</name>
</gene>
<sequence>MATLLHLDNPHEMERLANDEETSYRQFVICEHGRKRRRVQQPLAQRQRVHLRLFNLLRRIHPPDYLHSGIVGRSNVSNARAHVGRHPLLNTDIKEFYPSTSDRLVLRFFTEQLHCSPDAAAVLMKICTINGHVPTGSPLSQLLAFYAVKPRLDEIADWCTERGVTFTVYVDDITVSGQRATRRLLYHIKRLLGADGYICHKDAYYRASQPKIVTGVVVTATGVRVRNRHHQKIYQEVYALLGQEPNRQLNAYQTVRGRIASASQIDPTTAHHAARLRNWAQQA</sequence>
<dbReference type="InterPro" id="IPR000123">
    <property type="entry name" value="Reverse_transcriptase_msDNA"/>
</dbReference>
<evidence type="ECO:0000313" key="6">
    <source>
        <dbReference type="EMBL" id="TQE99086.1"/>
    </source>
</evidence>
<dbReference type="PRINTS" id="PR00866">
    <property type="entry name" value="RNADNAPOLMS"/>
</dbReference>
<dbReference type="Proteomes" id="UP000315400">
    <property type="component" value="Unassembled WGS sequence"/>
</dbReference>
<proteinExistence type="predicted"/>
<keyword evidence="5 6" id="KW-0695">RNA-directed DNA polymerase</keyword>
<keyword evidence="2" id="KW-0548">Nucleotidyltransferase</keyword>
<comment type="caution">
    <text evidence="6">The sequence shown here is derived from an EMBL/GenBank/DDBJ whole genome shotgun (WGS) entry which is preliminary data.</text>
</comment>
<evidence type="ECO:0000256" key="5">
    <source>
        <dbReference type="ARBA" id="ARBA00022918"/>
    </source>
</evidence>
<organism evidence="6 7">
    <name type="scientific">Spiribacter salinus</name>
    <dbReference type="NCBI Taxonomy" id="1335746"/>
    <lineage>
        <taxon>Bacteria</taxon>
        <taxon>Pseudomonadati</taxon>
        <taxon>Pseudomonadota</taxon>
        <taxon>Gammaproteobacteria</taxon>
        <taxon>Chromatiales</taxon>
        <taxon>Ectothiorhodospiraceae</taxon>
        <taxon>Spiribacter</taxon>
    </lineage>
</organism>
<protein>
    <submittedName>
        <fullName evidence="6">RNA-directed DNA polymerase</fullName>
    </submittedName>
</protein>
<evidence type="ECO:0000256" key="1">
    <source>
        <dbReference type="ARBA" id="ARBA00022679"/>
    </source>
</evidence>
<evidence type="ECO:0000313" key="7">
    <source>
        <dbReference type="Proteomes" id="UP000315400"/>
    </source>
</evidence>
<dbReference type="GO" id="GO:0003723">
    <property type="term" value="F:RNA binding"/>
    <property type="evidence" value="ECO:0007669"/>
    <property type="project" value="InterPro"/>
</dbReference>
<evidence type="ECO:0000256" key="2">
    <source>
        <dbReference type="ARBA" id="ARBA00022695"/>
    </source>
</evidence>
<evidence type="ECO:0000256" key="4">
    <source>
        <dbReference type="ARBA" id="ARBA00022842"/>
    </source>
</evidence>
<keyword evidence="1" id="KW-0808">Transferase</keyword>
<evidence type="ECO:0000256" key="3">
    <source>
        <dbReference type="ARBA" id="ARBA00022723"/>
    </source>
</evidence>
<keyword evidence="3" id="KW-0479">Metal-binding</keyword>
<dbReference type="GO" id="GO:0003964">
    <property type="term" value="F:RNA-directed DNA polymerase activity"/>
    <property type="evidence" value="ECO:0007669"/>
    <property type="project" value="UniProtKB-KW"/>
</dbReference>
<dbReference type="GO" id="GO:0046872">
    <property type="term" value="F:metal ion binding"/>
    <property type="evidence" value="ECO:0007669"/>
    <property type="project" value="UniProtKB-KW"/>
</dbReference>
<dbReference type="EMBL" id="VIFK01000095">
    <property type="protein sequence ID" value="TQE99086.1"/>
    <property type="molecule type" value="Genomic_DNA"/>
</dbReference>
<reference evidence="6 7" key="1">
    <citation type="submission" date="2019-06" db="EMBL/GenBank/DDBJ databases">
        <title>Metagenome assembled Genome of Spiribacter salinus SL48-SHIP from the microbial mat of Salt Lake 48 (Novosibirsk region, Russia).</title>
        <authorList>
            <person name="Shipova A."/>
            <person name="Rozanov A.S."/>
            <person name="Bryanskaya A.V."/>
            <person name="Peltek S.E."/>
        </authorList>
    </citation>
    <scope>NUCLEOTIDE SEQUENCE [LARGE SCALE GENOMIC DNA]</scope>
    <source>
        <strain evidence="6">SL48-SHIP-2</strain>
    </source>
</reference>
<dbReference type="AlphaFoldDB" id="A0A540VQZ6"/>
<keyword evidence="4" id="KW-0460">Magnesium</keyword>
<dbReference type="CDD" id="cd03487">
    <property type="entry name" value="RT_Bac_retron_II"/>
    <property type="match status" value="1"/>
</dbReference>
<name>A0A540VQZ6_9GAMM</name>